<name>A0AA39NVI5_9AGAR</name>
<dbReference type="Proteomes" id="UP001175228">
    <property type="component" value="Unassembled WGS sequence"/>
</dbReference>
<evidence type="ECO:0000256" key="1">
    <source>
        <dbReference type="SAM" id="MobiDB-lite"/>
    </source>
</evidence>
<protein>
    <submittedName>
        <fullName evidence="2">Uncharacterized protein</fullName>
    </submittedName>
</protein>
<keyword evidence="3" id="KW-1185">Reference proteome</keyword>
<sequence length="199" mass="22672">MRKFHGAFNHPYTLKRLAQRSMHNGSHRVLSLVEVSWFCEGSRRIPRIPLSSTISTHIPLSYHALYMPNSSETGWVGECTNMSGRRRDQPLIPEGNPPPRQSDCDSEARVQPTNPSAALSDPDGTRRIWKSLLSFSARLRGTEKWGGHIMDSRSSVECFHCTQNNLLKRGIFFQDRPMWGMKMVNGEFILANVEASWLM</sequence>
<dbReference type="EMBL" id="JAUEPU010000269">
    <property type="protein sequence ID" value="KAK0472430.1"/>
    <property type="molecule type" value="Genomic_DNA"/>
</dbReference>
<feature type="region of interest" description="Disordered" evidence="1">
    <location>
        <begin position="85"/>
        <end position="122"/>
    </location>
</feature>
<comment type="caution">
    <text evidence="2">The sequence shown here is derived from an EMBL/GenBank/DDBJ whole genome shotgun (WGS) entry which is preliminary data.</text>
</comment>
<organism evidence="2 3">
    <name type="scientific">Armillaria luteobubalina</name>
    <dbReference type="NCBI Taxonomy" id="153913"/>
    <lineage>
        <taxon>Eukaryota</taxon>
        <taxon>Fungi</taxon>
        <taxon>Dikarya</taxon>
        <taxon>Basidiomycota</taxon>
        <taxon>Agaricomycotina</taxon>
        <taxon>Agaricomycetes</taxon>
        <taxon>Agaricomycetidae</taxon>
        <taxon>Agaricales</taxon>
        <taxon>Marasmiineae</taxon>
        <taxon>Physalacriaceae</taxon>
        <taxon>Armillaria</taxon>
    </lineage>
</organism>
<accession>A0AA39NVI5</accession>
<proteinExistence type="predicted"/>
<dbReference type="AlphaFoldDB" id="A0AA39NVI5"/>
<reference evidence="2" key="1">
    <citation type="submission" date="2023-06" db="EMBL/GenBank/DDBJ databases">
        <authorList>
            <consortium name="Lawrence Berkeley National Laboratory"/>
            <person name="Ahrendt S."/>
            <person name="Sahu N."/>
            <person name="Indic B."/>
            <person name="Wong-Bajracharya J."/>
            <person name="Merenyi Z."/>
            <person name="Ke H.-M."/>
            <person name="Monk M."/>
            <person name="Kocsube S."/>
            <person name="Drula E."/>
            <person name="Lipzen A."/>
            <person name="Balint B."/>
            <person name="Henrissat B."/>
            <person name="Andreopoulos B."/>
            <person name="Martin F.M."/>
            <person name="Harder C.B."/>
            <person name="Rigling D."/>
            <person name="Ford K.L."/>
            <person name="Foster G.D."/>
            <person name="Pangilinan J."/>
            <person name="Papanicolaou A."/>
            <person name="Barry K."/>
            <person name="LaButti K."/>
            <person name="Viragh M."/>
            <person name="Koriabine M."/>
            <person name="Yan M."/>
            <person name="Riley R."/>
            <person name="Champramary S."/>
            <person name="Plett K.L."/>
            <person name="Tsai I.J."/>
            <person name="Slot J."/>
            <person name="Sipos G."/>
            <person name="Plett J."/>
            <person name="Nagy L.G."/>
            <person name="Grigoriev I.V."/>
        </authorList>
    </citation>
    <scope>NUCLEOTIDE SEQUENCE</scope>
    <source>
        <strain evidence="2">HWK02</strain>
    </source>
</reference>
<gene>
    <name evidence="2" type="ORF">EDD18DRAFT_439546</name>
</gene>
<evidence type="ECO:0000313" key="2">
    <source>
        <dbReference type="EMBL" id="KAK0472430.1"/>
    </source>
</evidence>
<evidence type="ECO:0000313" key="3">
    <source>
        <dbReference type="Proteomes" id="UP001175228"/>
    </source>
</evidence>